<evidence type="ECO:0000256" key="4">
    <source>
        <dbReference type="ARBA" id="ARBA00022980"/>
    </source>
</evidence>
<dbReference type="SUPFAM" id="SSF55174">
    <property type="entry name" value="Alpha-L RNA-binding motif"/>
    <property type="match status" value="1"/>
</dbReference>
<comment type="caution">
    <text evidence="9">The sequence shown here is derived from an EMBL/GenBank/DDBJ whole genome shotgun (WGS) entry which is preliminary data.</text>
</comment>
<name>A0ABR4NKK5_9FUNG</name>
<dbReference type="PROSITE" id="PS50889">
    <property type="entry name" value="S4"/>
    <property type="match status" value="1"/>
</dbReference>
<keyword evidence="4" id="KW-0689">Ribosomal protein</keyword>
<evidence type="ECO:0000313" key="10">
    <source>
        <dbReference type="Proteomes" id="UP001527925"/>
    </source>
</evidence>
<keyword evidence="10" id="KW-1185">Reference proteome</keyword>
<evidence type="ECO:0000256" key="3">
    <source>
        <dbReference type="ARBA" id="ARBA00022884"/>
    </source>
</evidence>
<keyword evidence="2" id="KW-0699">rRNA-binding</keyword>
<keyword evidence="5" id="KW-0687">Ribonucleoprotein</keyword>
<dbReference type="CDD" id="cd00165">
    <property type="entry name" value="S4"/>
    <property type="match status" value="1"/>
</dbReference>
<dbReference type="Proteomes" id="UP001527925">
    <property type="component" value="Unassembled WGS sequence"/>
</dbReference>
<dbReference type="SMART" id="SM00363">
    <property type="entry name" value="S4"/>
    <property type="match status" value="1"/>
</dbReference>
<dbReference type="InterPro" id="IPR036986">
    <property type="entry name" value="S4_RNA-bd_sf"/>
</dbReference>
<keyword evidence="3 6" id="KW-0694">RNA-binding</keyword>
<dbReference type="PANTHER" id="PTHR11831:SF4">
    <property type="entry name" value="SMALL RIBOSOMAL SUBUNIT PROTEIN US4M"/>
    <property type="match status" value="1"/>
</dbReference>
<protein>
    <recommendedName>
        <fullName evidence="8">RNA-binding S4 domain-containing protein</fullName>
    </recommendedName>
</protein>
<feature type="region of interest" description="Disordered" evidence="7">
    <location>
        <begin position="248"/>
        <end position="285"/>
    </location>
</feature>
<feature type="compositionally biased region" description="Low complexity" evidence="7">
    <location>
        <begin position="276"/>
        <end position="285"/>
    </location>
</feature>
<dbReference type="InterPro" id="IPR022801">
    <property type="entry name" value="Ribosomal_uS4"/>
</dbReference>
<dbReference type="EMBL" id="JADGIZ020000001">
    <property type="protein sequence ID" value="KAL2920063.1"/>
    <property type="molecule type" value="Genomic_DNA"/>
</dbReference>
<dbReference type="Pfam" id="PF01479">
    <property type="entry name" value="S4"/>
    <property type="match status" value="1"/>
</dbReference>
<accession>A0ABR4NKK5</accession>
<organism evidence="9 10">
    <name type="scientific">Polyrhizophydium stewartii</name>
    <dbReference type="NCBI Taxonomy" id="2732419"/>
    <lineage>
        <taxon>Eukaryota</taxon>
        <taxon>Fungi</taxon>
        <taxon>Fungi incertae sedis</taxon>
        <taxon>Chytridiomycota</taxon>
        <taxon>Chytridiomycota incertae sedis</taxon>
        <taxon>Chytridiomycetes</taxon>
        <taxon>Rhizophydiales</taxon>
        <taxon>Rhizophydiales incertae sedis</taxon>
        <taxon>Polyrhizophydium</taxon>
    </lineage>
</organism>
<evidence type="ECO:0000313" key="9">
    <source>
        <dbReference type="EMBL" id="KAL2920063.1"/>
    </source>
</evidence>
<proteinExistence type="inferred from homology"/>
<gene>
    <name evidence="9" type="ORF">HK105_200129</name>
</gene>
<reference evidence="9 10" key="1">
    <citation type="submission" date="2023-09" db="EMBL/GenBank/DDBJ databases">
        <title>Pangenome analysis of Batrachochytrium dendrobatidis and related Chytrids.</title>
        <authorList>
            <person name="Yacoub M.N."/>
            <person name="Stajich J.E."/>
            <person name="James T.Y."/>
        </authorList>
    </citation>
    <scope>NUCLEOTIDE SEQUENCE [LARGE SCALE GENOMIC DNA]</scope>
    <source>
        <strain evidence="9 10">JEL0888</strain>
    </source>
</reference>
<evidence type="ECO:0000256" key="5">
    <source>
        <dbReference type="ARBA" id="ARBA00023274"/>
    </source>
</evidence>
<feature type="compositionally biased region" description="Basic and acidic residues" evidence="7">
    <location>
        <begin position="248"/>
        <end position="275"/>
    </location>
</feature>
<dbReference type="InterPro" id="IPR002942">
    <property type="entry name" value="S4_RNA-bd"/>
</dbReference>
<comment type="similarity">
    <text evidence="1">Belongs to the universal ribosomal protein uS4 family.</text>
</comment>
<sequence length="285" mass="33059">MSWDPRNLENLVSRTKAPDLSKLSVFQQKWLAKRELRGYHVPNISEKQFINRHFVANLPNRQLSQEEKLAVPPIQALMFGELERRVDVVVFRSHFADSIWKARKLVVQGDVLVNGVKVAQLQSRYPARRLEDGDMITVKPRGIPTLRPTSGAEHKFVPKPYMSPWMFTPAYLEVDYKTCSTVFLRTPVAQPNEVEVPSPLPPTFHQLVFEWYVRRKRAKKIHLKKPLVVAGQTVRLKPKFDSIMRMDQETREKARRERAAQMRTQKSEELREAARAEQAQAQAQA</sequence>
<feature type="domain" description="RNA-binding S4" evidence="8">
    <location>
        <begin position="84"/>
        <end position="147"/>
    </location>
</feature>
<evidence type="ECO:0000256" key="6">
    <source>
        <dbReference type="PROSITE-ProRule" id="PRU00182"/>
    </source>
</evidence>
<evidence type="ECO:0000256" key="1">
    <source>
        <dbReference type="ARBA" id="ARBA00007465"/>
    </source>
</evidence>
<dbReference type="PANTHER" id="PTHR11831">
    <property type="entry name" value="30S 40S RIBOSOMAL PROTEIN"/>
    <property type="match status" value="1"/>
</dbReference>
<evidence type="ECO:0000256" key="7">
    <source>
        <dbReference type="SAM" id="MobiDB-lite"/>
    </source>
</evidence>
<evidence type="ECO:0000259" key="8">
    <source>
        <dbReference type="SMART" id="SM00363"/>
    </source>
</evidence>
<evidence type="ECO:0000256" key="2">
    <source>
        <dbReference type="ARBA" id="ARBA00022730"/>
    </source>
</evidence>
<dbReference type="Gene3D" id="3.10.290.10">
    <property type="entry name" value="RNA-binding S4 domain"/>
    <property type="match status" value="1"/>
</dbReference>